<reference evidence="3 4" key="1">
    <citation type="submission" date="2019-10" db="EMBL/GenBank/DDBJ databases">
        <title>Genome sequence of Azospirillum formosense CC-Nfb-7.</title>
        <authorList>
            <person name="Ambrosini A."/>
            <person name="Sant'Anna F.H."/>
            <person name="Cassan F.D."/>
            <person name="Souza E.M."/>
            <person name="Passaglia L.M.P."/>
        </authorList>
    </citation>
    <scope>NUCLEOTIDE SEQUENCE [LARGE SCALE GENOMIC DNA]</scope>
    <source>
        <strain evidence="3 4">CC-NFb-7</strain>
    </source>
</reference>
<organism evidence="3 4">
    <name type="scientific">Azospirillum formosense</name>
    <dbReference type="NCBI Taxonomy" id="861533"/>
    <lineage>
        <taxon>Bacteria</taxon>
        <taxon>Pseudomonadati</taxon>
        <taxon>Pseudomonadota</taxon>
        <taxon>Alphaproteobacteria</taxon>
        <taxon>Rhodospirillales</taxon>
        <taxon>Azospirillaceae</taxon>
        <taxon>Azospirillum</taxon>
    </lineage>
</organism>
<evidence type="ECO:0000313" key="3">
    <source>
        <dbReference type="EMBL" id="NUB19802.1"/>
    </source>
</evidence>
<dbReference type="InterPro" id="IPR055634">
    <property type="entry name" value="DUF7210"/>
</dbReference>
<protein>
    <recommendedName>
        <fullName evidence="2">DUF7210 domain-containing protein</fullName>
    </recommendedName>
</protein>
<keyword evidence="4" id="KW-1185">Reference proteome</keyword>
<evidence type="ECO:0000256" key="1">
    <source>
        <dbReference type="SAM" id="MobiDB-lite"/>
    </source>
</evidence>
<dbReference type="Proteomes" id="UP000639419">
    <property type="component" value="Unassembled WGS sequence"/>
</dbReference>
<feature type="region of interest" description="Disordered" evidence="1">
    <location>
        <begin position="39"/>
        <end position="64"/>
    </location>
</feature>
<feature type="domain" description="DUF7210" evidence="2">
    <location>
        <begin position="1"/>
        <end position="38"/>
    </location>
</feature>
<proteinExistence type="predicted"/>
<evidence type="ECO:0000313" key="4">
    <source>
        <dbReference type="Proteomes" id="UP000639419"/>
    </source>
</evidence>
<accession>A0ABX2KZ17</accession>
<dbReference type="RefSeq" id="WP_174438927.1">
    <property type="nucleotide sequence ID" value="NZ_BAABCC010000004.1"/>
</dbReference>
<evidence type="ECO:0000259" key="2">
    <source>
        <dbReference type="Pfam" id="PF23843"/>
    </source>
</evidence>
<sequence>MKIRTLISVKHDKKLHAPGTELDVASDLAKELIETGSAEKVLVDAPDTAETETGKPAPAKSTKA</sequence>
<dbReference type="Pfam" id="PF23843">
    <property type="entry name" value="DUF7210"/>
    <property type="match status" value="1"/>
</dbReference>
<name>A0ABX2KZ17_9PROT</name>
<dbReference type="EMBL" id="WHOR01000066">
    <property type="protein sequence ID" value="NUB19802.1"/>
    <property type="molecule type" value="Genomic_DNA"/>
</dbReference>
<comment type="caution">
    <text evidence="3">The sequence shown here is derived from an EMBL/GenBank/DDBJ whole genome shotgun (WGS) entry which is preliminary data.</text>
</comment>
<gene>
    <name evidence="3" type="ORF">GBZ26_11325</name>
</gene>